<sequence>MNWQKNIRMMHHISEFLDLDSTKSNLVAELISLIDAIREGLQQIDEEFRVPDAQINILFLTKLKSRPEWNEWATAMMRDPRLNTPDPENRMTFQTLANLAIEQEKIIQQREHSDNSMVEPPGTLLPTLSALTQDDINEFVMRKMGHEKLGHCAKGHFKRPSQEEINEYVVQQMRKEQERKTRIRCQSQPESRSQCHDQRLLHPRCGFCGDPHHRLSHCWRRWRVAAEEPQANFMPKRVEFRTEAPGQPPMYRTGFTLF</sequence>
<evidence type="ECO:0000313" key="2">
    <source>
        <dbReference type="Proteomes" id="UP000266188"/>
    </source>
</evidence>
<protein>
    <submittedName>
        <fullName evidence="1">Uncharacterized protein</fullName>
    </submittedName>
</protein>
<gene>
    <name evidence="1" type="ORF">PHISCL_01385</name>
</gene>
<dbReference type="EMBL" id="MVGC01000025">
    <property type="protein sequence ID" value="RJE26316.1"/>
    <property type="molecule type" value="Genomic_DNA"/>
</dbReference>
<proteinExistence type="predicted"/>
<dbReference type="Proteomes" id="UP000266188">
    <property type="component" value="Unassembled WGS sequence"/>
</dbReference>
<dbReference type="AlphaFoldDB" id="A0A3A2ZTC3"/>
<reference evidence="2" key="1">
    <citation type="submission" date="2017-02" db="EMBL/GenBank/DDBJ databases">
        <authorList>
            <person name="Tafer H."/>
            <person name="Lopandic K."/>
        </authorList>
    </citation>
    <scope>NUCLEOTIDE SEQUENCE [LARGE SCALE GENOMIC DNA]</scope>
    <source>
        <strain evidence="2">CBS 366.77</strain>
    </source>
</reference>
<dbReference type="OrthoDB" id="4221933at2759"/>
<evidence type="ECO:0000313" key="1">
    <source>
        <dbReference type="EMBL" id="RJE26316.1"/>
    </source>
</evidence>
<accession>A0A3A2ZTC3</accession>
<name>A0A3A2ZTC3_9EURO</name>
<organism evidence="1 2">
    <name type="scientific">Aspergillus sclerotialis</name>
    <dbReference type="NCBI Taxonomy" id="2070753"/>
    <lineage>
        <taxon>Eukaryota</taxon>
        <taxon>Fungi</taxon>
        <taxon>Dikarya</taxon>
        <taxon>Ascomycota</taxon>
        <taxon>Pezizomycotina</taxon>
        <taxon>Eurotiomycetes</taxon>
        <taxon>Eurotiomycetidae</taxon>
        <taxon>Eurotiales</taxon>
        <taxon>Aspergillaceae</taxon>
        <taxon>Aspergillus</taxon>
        <taxon>Aspergillus subgen. Polypaecilum</taxon>
    </lineage>
</organism>
<keyword evidence="2" id="KW-1185">Reference proteome</keyword>
<comment type="caution">
    <text evidence="1">The sequence shown here is derived from an EMBL/GenBank/DDBJ whole genome shotgun (WGS) entry which is preliminary data.</text>
</comment>